<dbReference type="Gene3D" id="3.40.50.20">
    <property type="match status" value="1"/>
</dbReference>
<sequence>MTHNSSRPAPIHIVGAGGLGREVLDALFAAGRRPGNLVLVDDHVTATEIHEVPVLRPEDTDGGLFVVAVADPAVRRRLAQRMLDRGLAPTAVVHPRATLAHDVQIPAGCLVLANAFVSTRARLAAHTQVQYNATIGHDSVLHEFVTVLPGANVAGNVVLEDDVTIGSNACVLQGLVVGARTFVGAGAVVTKSHPADRVLVGVPAR</sequence>
<evidence type="ECO:0000313" key="4">
    <source>
        <dbReference type="Proteomes" id="UP000440096"/>
    </source>
</evidence>
<keyword evidence="3" id="KW-0012">Acyltransferase</keyword>
<dbReference type="Pfam" id="PF00132">
    <property type="entry name" value="Hexapep"/>
    <property type="match status" value="1"/>
</dbReference>
<keyword evidence="3" id="KW-0808">Transferase</keyword>
<dbReference type="SUPFAM" id="SSF51161">
    <property type="entry name" value="Trimeric LpxA-like enzymes"/>
    <property type="match status" value="1"/>
</dbReference>
<dbReference type="InterPro" id="IPR011004">
    <property type="entry name" value="Trimer_LpxA-like_sf"/>
</dbReference>
<dbReference type="Gene3D" id="2.160.10.10">
    <property type="entry name" value="Hexapeptide repeat proteins"/>
    <property type="match status" value="1"/>
</dbReference>
<dbReference type="InterPro" id="IPR020019">
    <property type="entry name" value="AcTrfase_PglD-like"/>
</dbReference>
<comment type="caution">
    <text evidence="3">The sequence shown here is derived from an EMBL/GenBank/DDBJ whole genome shotgun (WGS) entry which is preliminary data.</text>
</comment>
<dbReference type="AlphaFoldDB" id="A0A6N7Z6K3"/>
<dbReference type="Pfam" id="PF17836">
    <property type="entry name" value="PglD_N"/>
    <property type="match status" value="1"/>
</dbReference>
<dbReference type="NCBIfam" id="TIGR03570">
    <property type="entry name" value="NeuD_NnaD"/>
    <property type="match status" value="1"/>
</dbReference>
<proteinExistence type="predicted"/>
<dbReference type="RefSeq" id="WP_154758703.1">
    <property type="nucleotide sequence ID" value="NZ_WMBA01000035.1"/>
</dbReference>
<name>A0A6N7Z6K3_9PSEU</name>
<dbReference type="OrthoDB" id="3697257at2"/>
<evidence type="ECO:0000259" key="2">
    <source>
        <dbReference type="Pfam" id="PF17836"/>
    </source>
</evidence>
<feature type="active site" description="Proton acceptor" evidence="1">
    <location>
        <position position="137"/>
    </location>
</feature>
<protein>
    <submittedName>
        <fullName evidence="3">Acyltransferase</fullName>
    </submittedName>
</protein>
<dbReference type="EMBL" id="WMBA01000035">
    <property type="protein sequence ID" value="MTD56544.1"/>
    <property type="molecule type" value="Genomic_DNA"/>
</dbReference>
<reference evidence="3 4" key="1">
    <citation type="submission" date="2019-11" db="EMBL/GenBank/DDBJ databases">
        <title>Draft genome of Amycolatopsis RM579.</title>
        <authorList>
            <person name="Duangmal K."/>
            <person name="Mingma R."/>
        </authorList>
    </citation>
    <scope>NUCLEOTIDE SEQUENCE [LARGE SCALE GENOMIC DNA]</scope>
    <source>
        <strain evidence="3 4">RM579</strain>
    </source>
</reference>
<evidence type="ECO:0000313" key="3">
    <source>
        <dbReference type="EMBL" id="MTD56544.1"/>
    </source>
</evidence>
<dbReference type="CDD" id="cd03360">
    <property type="entry name" value="LbH_AT_putative"/>
    <property type="match status" value="1"/>
</dbReference>
<dbReference type="GO" id="GO:0016746">
    <property type="term" value="F:acyltransferase activity"/>
    <property type="evidence" value="ECO:0007669"/>
    <property type="project" value="UniProtKB-KW"/>
</dbReference>
<accession>A0A6N7Z6K3</accession>
<dbReference type="PANTHER" id="PTHR43300">
    <property type="entry name" value="ACETYLTRANSFERASE"/>
    <property type="match status" value="1"/>
</dbReference>
<keyword evidence="4" id="KW-1185">Reference proteome</keyword>
<dbReference type="PANTHER" id="PTHR43300:SF7">
    <property type="entry name" value="UDP-N-ACETYLBACILLOSAMINE N-ACETYLTRANSFERASE"/>
    <property type="match status" value="1"/>
</dbReference>
<feature type="site" description="Increases basicity of active site His" evidence="1">
    <location>
        <position position="138"/>
    </location>
</feature>
<dbReference type="InterPro" id="IPR041561">
    <property type="entry name" value="PglD_N"/>
</dbReference>
<dbReference type="Proteomes" id="UP000440096">
    <property type="component" value="Unassembled WGS sequence"/>
</dbReference>
<feature type="domain" description="PglD N-terminal" evidence="2">
    <location>
        <begin position="11"/>
        <end position="81"/>
    </location>
</feature>
<dbReference type="InterPro" id="IPR001451">
    <property type="entry name" value="Hexapep"/>
</dbReference>
<evidence type="ECO:0000256" key="1">
    <source>
        <dbReference type="PIRSR" id="PIRSR620019-1"/>
    </source>
</evidence>
<dbReference type="InterPro" id="IPR050179">
    <property type="entry name" value="Trans_hexapeptide_repeat"/>
</dbReference>
<gene>
    <name evidence="3" type="ORF">GKO32_21590</name>
</gene>
<organism evidence="3 4">
    <name type="scientific">Amycolatopsis pithecellobii</name>
    <dbReference type="NCBI Taxonomy" id="664692"/>
    <lineage>
        <taxon>Bacteria</taxon>
        <taxon>Bacillati</taxon>
        <taxon>Actinomycetota</taxon>
        <taxon>Actinomycetes</taxon>
        <taxon>Pseudonocardiales</taxon>
        <taxon>Pseudonocardiaceae</taxon>
        <taxon>Amycolatopsis</taxon>
    </lineage>
</organism>